<feature type="region of interest" description="Disordered" evidence="1">
    <location>
        <begin position="119"/>
        <end position="235"/>
    </location>
</feature>
<protein>
    <submittedName>
        <fullName evidence="3">Uncharacterized protein</fullName>
    </submittedName>
</protein>
<reference evidence="3" key="1">
    <citation type="submission" date="2022-07" db="EMBL/GenBank/DDBJ databases">
        <title>Draft genome sequence of Zalerion maritima ATCC 34329, a (micro)plastics degrading marine fungus.</title>
        <authorList>
            <person name="Paco A."/>
            <person name="Goncalves M.F.M."/>
            <person name="Rocha-Santos T.A.P."/>
            <person name="Alves A."/>
        </authorList>
    </citation>
    <scope>NUCLEOTIDE SEQUENCE</scope>
    <source>
        <strain evidence="3">ATCC 34329</strain>
    </source>
</reference>
<keyword evidence="2" id="KW-1133">Transmembrane helix</keyword>
<organism evidence="3 4">
    <name type="scientific">Zalerion maritima</name>
    <dbReference type="NCBI Taxonomy" id="339359"/>
    <lineage>
        <taxon>Eukaryota</taxon>
        <taxon>Fungi</taxon>
        <taxon>Dikarya</taxon>
        <taxon>Ascomycota</taxon>
        <taxon>Pezizomycotina</taxon>
        <taxon>Sordariomycetes</taxon>
        <taxon>Lulworthiomycetidae</taxon>
        <taxon>Lulworthiales</taxon>
        <taxon>Lulworthiaceae</taxon>
        <taxon>Zalerion</taxon>
    </lineage>
</organism>
<evidence type="ECO:0000313" key="3">
    <source>
        <dbReference type="EMBL" id="KAJ2891157.1"/>
    </source>
</evidence>
<dbReference type="EMBL" id="JAKWBI020001191">
    <property type="protein sequence ID" value="KAJ2891157.1"/>
    <property type="molecule type" value="Genomic_DNA"/>
</dbReference>
<evidence type="ECO:0000256" key="2">
    <source>
        <dbReference type="SAM" id="Phobius"/>
    </source>
</evidence>
<name>A0AAD5RFG6_9PEZI</name>
<keyword evidence="2" id="KW-0812">Transmembrane</keyword>
<feature type="compositionally biased region" description="Polar residues" evidence="1">
    <location>
        <begin position="133"/>
        <end position="150"/>
    </location>
</feature>
<proteinExistence type="predicted"/>
<gene>
    <name evidence="3" type="ORF">MKZ38_000813</name>
</gene>
<dbReference type="AlphaFoldDB" id="A0AAD5RFG6"/>
<keyword evidence="4" id="KW-1185">Reference proteome</keyword>
<feature type="transmembrane region" description="Helical" evidence="2">
    <location>
        <begin position="42"/>
        <end position="65"/>
    </location>
</feature>
<feature type="compositionally biased region" description="Low complexity" evidence="1">
    <location>
        <begin position="202"/>
        <end position="218"/>
    </location>
</feature>
<dbReference type="Proteomes" id="UP001201980">
    <property type="component" value="Unassembled WGS sequence"/>
</dbReference>
<keyword evidence="2" id="KW-0472">Membrane</keyword>
<accession>A0AAD5RFG6</accession>
<comment type="caution">
    <text evidence="3">The sequence shown here is derived from an EMBL/GenBank/DDBJ whole genome shotgun (WGS) entry which is preliminary data.</text>
</comment>
<evidence type="ECO:0000256" key="1">
    <source>
        <dbReference type="SAM" id="MobiDB-lite"/>
    </source>
</evidence>
<sequence>MKDLIPLFLRDIDPSPLVFLIHVGSQQQHNRISRRGLSPGTLAILIIIPVVATAFIFGTVFVVILRRKRRKRLHQNSPTTSAVRNSLEEDLESYRLERERMGDVMGAGVSQEDLEHQLRITGGGPGSARESMMSLSPSMTTISGPNSRSASKVRGEVDGWYAPPTPHSPRRGSRPNSWVGPNSNGSGNGSGRRRGRGPPGSKGPSRPSSRPASRLRNSIQQIDEGAVGDEKLSENKPNIEQIAKTDHAVVEHGARGFYEPDAKTALPIGKDPVYR</sequence>
<evidence type="ECO:0000313" key="4">
    <source>
        <dbReference type="Proteomes" id="UP001201980"/>
    </source>
</evidence>